<dbReference type="Gene3D" id="3.40.630.30">
    <property type="match status" value="1"/>
</dbReference>
<keyword evidence="2" id="KW-0808">Transferase</keyword>
<dbReference type="EMBL" id="FSRU01000001">
    <property type="protein sequence ID" value="SIO17917.1"/>
    <property type="molecule type" value="Genomic_DNA"/>
</dbReference>
<keyword evidence="3" id="KW-1185">Reference proteome</keyword>
<dbReference type="AlphaFoldDB" id="A0A1N6HDY0"/>
<reference evidence="2 3" key="1">
    <citation type="submission" date="2016-11" db="EMBL/GenBank/DDBJ databases">
        <authorList>
            <person name="Jaros S."/>
            <person name="Januszkiewicz K."/>
            <person name="Wedrychowicz H."/>
        </authorList>
    </citation>
    <scope>NUCLEOTIDE SEQUENCE [LARGE SCALE GENOMIC DNA]</scope>
    <source>
        <strain evidence="2 3">GAS95</strain>
    </source>
</reference>
<dbReference type="CDD" id="cd04301">
    <property type="entry name" value="NAT_SF"/>
    <property type="match status" value="1"/>
</dbReference>
<feature type="domain" description="N-acetyltransferase" evidence="1">
    <location>
        <begin position="4"/>
        <end position="148"/>
    </location>
</feature>
<sequence length="148" mass="16830">MTQLTLHPVTQDNWIACAKLELPESQRGYVAPNVYSIAESKFEPHYQPRVILLDEEVAGFLMYCQDDTDQQAEAFWLFRMMIAASHQGKGLGYQAVTLALAEMETMGARLAYTMHKPDNEVAGRLYARLGFRRVGVLEDGDIQLQRDF</sequence>
<evidence type="ECO:0000313" key="2">
    <source>
        <dbReference type="EMBL" id="SIO17917.1"/>
    </source>
</evidence>
<dbReference type="RefSeq" id="WP_074294792.1">
    <property type="nucleotide sequence ID" value="NZ_FSRU01000001.1"/>
</dbReference>
<dbReference type="GO" id="GO:0016747">
    <property type="term" value="F:acyltransferase activity, transferring groups other than amino-acyl groups"/>
    <property type="evidence" value="ECO:0007669"/>
    <property type="project" value="InterPro"/>
</dbReference>
<name>A0A1N6HDY0_9BURK</name>
<dbReference type="Pfam" id="PF00583">
    <property type="entry name" value="Acetyltransf_1"/>
    <property type="match status" value="1"/>
</dbReference>
<protein>
    <submittedName>
        <fullName evidence="2">Diamine N-acetyltransferase</fullName>
    </submittedName>
</protein>
<evidence type="ECO:0000313" key="3">
    <source>
        <dbReference type="Proteomes" id="UP000185151"/>
    </source>
</evidence>
<evidence type="ECO:0000259" key="1">
    <source>
        <dbReference type="PROSITE" id="PS51186"/>
    </source>
</evidence>
<proteinExistence type="predicted"/>
<dbReference type="Proteomes" id="UP000185151">
    <property type="component" value="Unassembled WGS sequence"/>
</dbReference>
<dbReference type="InterPro" id="IPR000182">
    <property type="entry name" value="GNAT_dom"/>
</dbReference>
<dbReference type="OrthoDB" id="9799092at2"/>
<dbReference type="InterPro" id="IPR016181">
    <property type="entry name" value="Acyl_CoA_acyltransferase"/>
</dbReference>
<gene>
    <name evidence="2" type="ORF">SAMN05444165_1312</name>
</gene>
<organism evidence="2 3">
    <name type="scientific">Paraburkholderia phenazinium</name>
    <dbReference type="NCBI Taxonomy" id="60549"/>
    <lineage>
        <taxon>Bacteria</taxon>
        <taxon>Pseudomonadati</taxon>
        <taxon>Pseudomonadota</taxon>
        <taxon>Betaproteobacteria</taxon>
        <taxon>Burkholderiales</taxon>
        <taxon>Burkholderiaceae</taxon>
        <taxon>Paraburkholderia</taxon>
    </lineage>
</organism>
<dbReference type="SUPFAM" id="SSF55729">
    <property type="entry name" value="Acyl-CoA N-acyltransferases (Nat)"/>
    <property type="match status" value="1"/>
</dbReference>
<accession>A0A1N6HDY0</accession>
<dbReference type="PROSITE" id="PS51186">
    <property type="entry name" value="GNAT"/>
    <property type="match status" value="1"/>
</dbReference>